<proteinExistence type="predicted"/>
<organism evidence="1 2">
    <name type="scientific">Paenibacillus profundus</name>
    <dbReference type="NCBI Taxonomy" id="1173085"/>
    <lineage>
        <taxon>Bacteria</taxon>
        <taxon>Bacillati</taxon>
        <taxon>Bacillota</taxon>
        <taxon>Bacilli</taxon>
        <taxon>Bacillales</taxon>
        <taxon>Paenibacillaceae</taxon>
        <taxon>Paenibacillus</taxon>
    </lineage>
</organism>
<dbReference type="RefSeq" id="WP_233696759.1">
    <property type="nucleotide sequence ID" value="NZ_JAJNBZ010000006.1"/>
</dbReference>
<protein>
    <recommendedName>
        <fullName evidence="3">NUDIX hydrolase</fullName>
    </recommendedName>
</protein>
<dbReference type="EMBL" id="JAJNBZ010000006">
    <property type="protein sequence ID" value="MCE5169879.1"/>
    <property type="molecule type" value="Genomic_DNA"/>
</dbReference>
<keyword evidence="2" id="KW-1185">Reference proteome</keyword>
<dbReference type="Proteomes" id="UP001199916">
    <property type="component" value="Unassembled WGS sequence"/>
</dbReference>
<accession>A0ABS8YG30</accession>
<gene>
    <name evidence="1" type="ORF">LQV63_11200</name>
</gene>
<sequence>MSDVPRHIVAVVFRAHHVRGDIVKQDSEIKAARFIELSEANIDDFVKRPHFKSRILDAMQGRYIPYEVWETKPYTLLERIEPGKTL</sequence>
<evidence type="ECO:0000313" key="2">
    <source>
        <dbReference type="Proteomes" id="UP001199916"/>
    </source>
</evidence>
<evidence type="ECO:0008006" key="3">
    <source>
        <dbReference type="Google" id="ProtNLM"/>
    </source>
</evidence>
<comment type="caution">
    <text evidence="1">The sequence shown here is derived from an EMBL/GenBank/DDBJ whole genome shotgun (WGS) entry which is preliminary data.</text>
</comment>
<evidence type="ECO:0000313" key="1">
    <source>
        <dbReference type="EMBL" id="MCE5169879.1"/>
    </source>
</evidence>
<reference evidence="1 2" key="1">
    <citation type="submission" date="2021-11" db="EMBL/GenBank/DDBJ databases">
        <title>Draft genome sequence of Paenibacillus profundus YoMME, a new Gram-positive bacteria with exoelectrogenic properties.</title>
        <authorList>
            <person name="Hubenova Y."/>
            <person name="Hubenova E."/>
            <person name="Manasiev Y."/>
            <person name="Peykov S."/>
            <person name="Mitov M."/>
        </authorList>
    </citation>
    <scope>NUCLEOTIDE SEQUENCE [LARGE SCALE GENOMIC DNA]</scope>
    <source>
        <strain evidence="1 2">YoMME</strain>
    </source>
</reference>
<name>A0ABS8YG30_9BACL</name>